<dbReference type="RefSeq" id="WP_106599661.1">
    <property type="nucleotide sequence ID" value="NZ_PYAS01000029.1"/>
</dbReference>
<evidence type="ECO:0000313" key="2">
    <source>
        <dbReference type="EMBL" id="PSL18796.1"/>
    </source>
</evidence>
<keyword evidence="1" id="KW-0472">Membrane</keyword>
<dbReference type="AlphaFoldDB" id="A0A2P8FAN9"/>
<feature type="transmembrane region" description="Helical" evidence="1">
    <location>
        <begin position="12"/>
        <end position="35"/>
    </location>
</feature>
<evidence type="ECO:0000256" key="1">
    <source>
        <dbReference type="SAM" id="Phobius"/>
    </source>
</evidence>
<protein>
    <submittedName>
        <fullName evidence="2">Uncharacterized protein</fullName>
    </submittedName>
</protein>
<dbReference type="Proteomes" id="UP000241964">
    <property type="component" value="Unassembled WGS sequence"/>
</dbReference>
<keyword evidence="1" id="KW-0812">Transmembrane</keyword>
<dbReference type="OrthoDB" id="961060at2"/>
<keyword evidence="1" id="KW-1133">Transmembrane helix</keyword>
<reference evidence="2 3" key="1">
    <citation type="submission" date="2018-03" db="EMBL/GenBank/DDBJ databases">
        <title>Genomic Encyclopedia of Archaeal and Bacterial Type Strains, Phase II (KMG-II): from individual species to whole genera.</title>
        <authorList>
            <person name="Goeker M."/>
        </authorList>
    </citation>
    <scope>NUCLEOTIDE SEQUENCE [LARGE SCALE GENOMIC DNA]</scope>
    <source>
        <strain evidence="2 3">DSM 29057</strain>
    </source>
</reference>
<evidence type="ECO:0000313" key="3">
    <source>
        <dbReference type="Proteomes" id="UP000241964"/>
    </source>
</evidence>
<keyword evidence="3" id="KW-1185">Reference proteome</keyword>
<sequence>MSATPAEGYKKYRWFWFYLQTGMGLFMLFATYMMWAKMKEEDEIVKNSPLVCMQVTARERSAGISKLPDVIHASYQGRNYTFECGRKYFRSTLGVDSIQVHFDALKDRAVLPVLNFPHYTFLVVMIAGAAVMTIADAAVTARKYR</sequence>
<dbReference type="EMBL" id="PYAS01000029">
    <property type="protein sequence ID" value="PSL18796.1"/>
    <property type="molecule type" value="Genomic_DNA"/>
</dbReference>
<accession>A0A2P8FAN9</accession>
<feature type="transmembrane region" description="Helical" evidence="1">
    <location>
        <begin position="119"/>
        <end position="139"/>
    </location>
</feature>
<organism evidence="2 3">
    <name type="scientific">Dyadobacter jiangsuensis</name>
    <dbReference type="NCBI Taxonomy" id="1591085"/>
    <lineage>
        <taxon>Bacteria</taxon>
        <taxon>Pseudomonadati</taxon>
        <taxon>Bacteroidota</taxon>
        <taxon>Cytophagia</taxon>
        <taxon>Cytophagales</taxon>
        <taxon>Spirosomataceae</taxon>
        <taxon>Dyadobacter</taxon>
    </lineage>
</organism>
<comment type="caution">
    <text evidence="2">The sequence shown here is derived from an EMBL/GenBank/DDBJ whole genome shotgun (WGS) entry which is preliminary data.</text>
</comment>
<proteinExistence type="predicted"/>
<gene>
    <name evidence="2" type="ORF">CLV60_12925</name>
</gene>
<name>A0A2P8FAN9_9BACT</name>